<dbReference type="InterPro" id="IPR048367">
    <property type="entry name" value="TNP-like_RNaseH_C"/>
</dbReference>
<proteinExistence type="predicted"/>
<organism evidence="2 3">
    <name type="scientific">Ladona fulva</name>
    <name type="common">Scarce chaser dragonfly</name>
    <name type="synonym">Libellula fulva</name>
    <dbReference type="NCBI Taxonomy" id="123851"/>
    <lineage>
        <taxon>Eukaryota</taxon>
        <taxon>Metazoa</taxon>
        <taxon>Ecdysozoa</taxon>
        <taxon>Arthropoda</taxon>
        <taxon>Hexapoda</taxon>
        <taxon>Insecta</taxon>
        <taxon>Pterygota</taxon>
        <taxon>Palaeoptera</taxon>
        <taxon>Odonata</taxon>
        <taxon>Epiprocta</taxon>
        <taxon>Anisoptera</taxon>
        <taxon>Libelluloidea</taxon>
        <taxon>Libellulidae</taxon>
        <taxon>Ladona</taxon>
    </lineage>
</organism>
<gene>
    <name evidence="2" type="ORF">J437_LFUL005350</name>
</gene>
<keyword evidence="3" id="KW-1185">Reference proteome</keyword>
<comment type="caution">
    <text evidence="2">The sequence shown here is derived from an EMBL/GenBank/DDBJ whole genome shotgun (WGS) entry which is preliminary data.</text>
</comment>
<evidence type="ECO:0000313" key="2">
    <source>
        <dbReference type="EMBL" id="KAG8225336.1"/>
    </source>
</evidence>
<dbReference type="Proteomes" id="UP000792457">
    <property type="component" value="Unassembled WGS sequence"/>
</dbReference>
<dbReference type="EMBL" id="KZ308235">
    <property type="protein sequence ID" value="KAG8225336.1"/>
    <property type="molecule type" value="Genomic_DNA"/>
</dbReference>
<sequence length="167" mass="19200">MKFLHGFKVTIDSITFLWGMLKKRGFTFLLTRRLNQDALENFFSYLRKVSGNARNPTPIQVQRGFKKIGRTRNAAGTTSKEIQRKGTTPLLVYTTSYKTDLPAKNALYYVSGYLAKTCLTRHCCDQCQEMLNCNSELGDYSLFTHYKAYKNHFSDVFGNLKAPHVNF</sequence>
<evidence type="ECO:0000313" key="3">
    <source>
        <dbReference type="Proteomes" id="UP000792457"/>
    </source>
</evidence>
<name>A0A8K0NX77_LADFU</name>
<protein>
    <recommendedName>
        <fullName evidence="1">Transposable element P transposase-like RNase H C-terminal domain-containing protein</fullName>
    </recommendedName>
</protein>
<dbReference type="OrthoDB" id="8948150at2759"/>
<reference evidence="2" key="1">
    <citation type="submission" date="2013-04" db="EMBL/GenBank/DDBJ databases">
        <authorList>
            <person name="Qu J."/>
            <person name="Murali S.C."/>
            <person name="Bandaranaike D."/>
            <person name="Bellair M."/>
            <person name="Blankenburg K."/>
            <person name="Chao H."/>
            <person name="Dinh H."/>
            <person name="Doddapaneni H."/>
            <person name="Downs B."/>
            <person name="Dugan-Rocha S."/>
            <person name="Elkadiri S."/>
            <person name="Gnanaolivu R.D."/>
            <person name="Hernandez B."/>
            <person name="Javaid M."/>
            <person name="Jayaseelan J.C."/>
            <person name="Lee S."/>
            <person name="Li M."/>
            <person name="Ming W."/>
            <person name="Munidasa M."/>
            <person name="Muniz J."/>
            <person name="Nguyen L."/>
            <person name="Ongeri F."/>
            <person name="Osuji N."/>
            <person name="Pu L.-L."/>
            <person name="Puazo M."/>
            <person name="Qu C."/>
            <person name="Quiroz J."/>
            <person name="Raj R."/>
            <person name="Weissenberger G."/>
            <person name="Xin Y."/>
            <person name="Zou X."/>
            <person name="Han Y."/>
            <person name="Richards S."/>
            <person name="Worley K."/>
            <person name="Muzny D."/>
            <person name="Gibbs R."/>
        </authorList>
    </citation>
    <scope>NUCLEOTIDE SEQUENCE</scope>
    <source>
        <strain evidence="2">Sampled in the wild</strain>
    </source>
</reference>
<dbReference type="Pfam" id="PF21789">
    <property type="entry name" value="TNP-like_RNaseH_C"/>
    <property type="match status" value="1"/>
</dbReference>
<evidence type="ECO:0000259" key="1">
    <source>
        <dbReference type="Pfam" id="PF21789"/>
    </source>
</evidence>
<dbReference type="AlphaFoldDB" id="A0A8K0NX77"/>
<accession>A0A8K0NX77</accession>
<feature type="domain" description="Transposable element P transposase-like RNase H C-terminal" evidence="1">
    <location>
        <begin position="34"/>
        <end position="66"/>
    </location>
</feature>
<reference evidence="2" key="2">
    <citation type="submission" date="2017-10" db="EMBL/GenBank/DDBJ databases">
        <title>Ladona fulva Genome sequencing and assembly.</title>
        <authorList>
            <person name="Murali S."/>
            <person name="Richards S."/>
            <person name="Bandaranaike D."/>
            <person name="Bellair M."/>
            <person name="Blankenburg K."/>
            <person name="Chao H."/>
            <person name="Dinh H."/>
            <person name="Doddapaneni H."/>
            <person name="Dugan-Rocha S."/>
            <person name="Elkadiri S."/>
            <person name="Gnanaolivu R."/>
            <person name="Hernandez B."/>
            <person name="Skinner E."/>
            <person name="Javaid M."/>
            <person name="Lee S."/>
            <person name="Li M."/>
            <person name="Ming W."/>
            <person name="Munidasa M."/>
            <person name="Muniz J."/>
            <person name="Nguyen L."/>
            <person name="Hughes D."/>
            <person name="Osuji N."/>
            <person name="Pu L.-L."/>
            <person name="Puazo M."/>
            <person name="Qu C."/>
            <person name="Quiroz J."/>
            <person name="Raj R."/>
            <person name="Weissenberger G."/>
            <person name="Xin Y."/>
            <person name="Zou X."/>
            <person name="Han Y."/>
            <person name="Worley K."/>
            <person name="Muzny D."/>
            <person name="Gibbs R."/>
        </authorList>
    </citation>
    <scope>NUCLEOTIDE SEQUENCE</scope>
    <source>
        <strain evidence="2">Sampled in the wild</strain>
    </source>
</reference>